<dbReference type="SUPFAM" id="SSF50249">
    <property type="entry name" value="Nucleic acid-binding proteins"/>
    <property type="match status" value="1"/>
</dbReference>
<organism evidence="1 2">
    <name type="scientific">Lactobacillus bombicola</name>
    <dbReference type="NCBI Taxonomy" id="1505723"/>
    <lineage>
        <taxon>Bacteria</taxon>
        <taxon>Bacillati</taxon>
        <taxon>Bacillota</taxon>
        <taxon>Bacilli</taxon>
        <taxon>Lactobacillales</taxon>
        <taxon>Lactobacillaceae</taxon>
        <taxon>Lactobacillus</taxon>
    </lineage>
</organism>
<dbReference type="InterPro" id="IPR012340">
    <property type="entry name" value="NA-bd_OB-fold"/>
</dbReference>
<protein>
    <recommendedName>
        <fullName evidence="3">Single-stranded DNA-binding protein</fullName>
    </recommendedName>
</protein>
<dbReference type="RefSeq" id="WP_118898216.1">
    <property type="nucleotide sequence ID" value="NZ_QOCV01000011.1"/>
</dbReference>
<accession>A0A396SNC3</accession>
<name>A0A396SNC3_9LACO</name>
<comment type="caution">
    <text evidence="1">The sequence shown here is derived from an EMBL/GenBank/DDBJ whole genome shotgun (WGS) entry which is preliminary data.</text>
</comment>
<evidence type="ECO:0000313" key="2">
    <source>
        <dbReference type="Proteomes" id="UP000265862"/>
    </source>
</evidence>
<dbReference type="AlphaFoldDB" id="A0A396SNC3"/>
<dbReference type="EMBL" id="QOCV01000011">
    <property type="protein sequence ID" value="RHW53695.1"/>
    <property type="molecule type" value="Genomic_DNA"/>
</dbReference>
<proteinExistence type="predicted"/>
<reference evidence="1 2" key="1">
    <citation type="submission" date="2018-07" db="EMBL/GenBank/DDBJ databases">
        <title>Genome sequences of six Lactobacillus spp. isolated from bumble bee guts.</title>
        <authorList>
            <person name="Motta E.V.S."/>
            <person name="Moran N.A."/>
        </authorList>
    </citation>
    <scope>NUCLEOTIDE SEQUENCE [LARGE SCALE GENOMIC DNA]</scope>
    <source>
        <strain evidence="1 2">OCC3</strain>
    </source>
</reference>
<evidence type="ECO:0000313" key="1">
    <source>
        <dbReference type="EMBL" id="RHW53695.1"/>
    </source>
</evidence>
<sequence>MVNKVTLTGFLASDPEKMFKDGCWSYTRMAVRCDEVIAECITTNLRVSDLLRTIQRGDPITIKGSLTNDYRVQVNWVTSPKFKYRRVPDNVQDIDDVWWD</sequence>
<gene>
    <name evidence="1" type="ORF">DS835_07060</name>
</gene>
<evidence type="ECO:0008006" key="3">
    <source>
        <dbReference type="Google" id="ProtNLM"/>
    </source>
</evidence>
<dbReference type="Proteomes" id="UP000265862">
    <property type="component" value="Unassembled WGS sequence"/>
</dbReference>